<keyword evidence="2" id="KW-0067">ATP-binding</keyword>
<dbReference type="EMBL" id="HBEL01036326">
    <property type="protein sequence ID" value="CAD8420863.1"/>
    <property type="molecule type" value="Transcribed_RNA"/>
</dbReference>
<feature type="region of interest" description="Disordered" evidence="4">
    <location>
        <begin position="436"/>
        <end position="469"/>
    </location>
</feature>
<dbReference type="PROSITE" id="PS50011">
    <property type="entry name" value="PROTEIN_KINASE_DOM"/>
    <property type="match status" value="1"/>
</dbReference>
<feature type="domain" description="Protein kinase" evidence="5">
    <location>
        <begin position="19"/>
        <end position="378"/>
    </location>
</feature>
<keyword evidence="3" id="KW-0175">Coiled coil</keyword>
<dbReference type="Pfam" id="PF00069">
    <property type="entry name" value="Pkinase"/>
    <property type="match status" value="1"/>
</dbReference>
<dbReference type="InterPro" id="IPR011009">
    <property type="entry name" value="Kinase-like_dom_sf"/>
</dbReference>
<evidence type="ECO:0000256" key="4">
    <source>
        <dbReference type="SAM" id="MobiDB-lite"/>
    </source>
</evidence>
<gene>
    <name evidence="6" type="ORF">PINE0816_LOCUS17014</name>
</gene>
<feature type="coiled-coil region" evidence="3">
    <location>
        <begin position="379"/>
        <end position="406"/>
    </location>
</feature>
<sequence length="469" mass="52780">MSSVRYDDDGEVISVGNFKFEEGLLGKGSYGRVRLARRMINTQIAPNSSGGDLEGLDENTSTRSAEKTTAKIDSSQTDVDELDKNGEVKACEKVAVKIFDTSFLKKQRTFERDSSTRRMKVKTALQNVEREIALMKMIKHPNVLRLHEVIDSEEDNSLFMIIEYMPLGEIMTFNEETKIFRRIDHNGQALRGIVDGCFDNYHAALYFVDIMTGLGYLHSNQICHRDLKPENILVDSRGYAKIADFGVSHDFHGDDRSSGLQLKTEGELLEKGMSGSGVMTKTEGTFCFWSPEMCDPKANGFSAYTADIWAAGVCLYVFANGKLPFYSDDPSELFEMIRENDISYNDMSANLTSLLKHLLEKDPSKRATIPDSLQHPFTQRAKEARYRELRVELEESENRKLVVSDEDINNAFSKVAKTASIIGGFMKLRGSLTRARSRISQRSMETNDSEKKIDVTPAPQCGSKKEPPE</sequence>
<reference evidence="6" key="1">
    <citation type="submission" date="2021-01" db="EMBL/GenBank/DDBJ databases">
        <authorList>
            <person name="Corre E."/>
            <person name="Pelletier E."/>
            <person name="Niang G."/>
            <person name="Scheremetjew M."/>
            <person name="Finn R."/>
            <person name="Kale V."/>
            <person name="Holt S."/>
            <person name="Cochrane G."/>
            <person name="Meng A."/>
            <person name="Brown T."/>
            <person name="Cohen L."/>
        </authorList>
    </citation>
    <scope>NUCLEOTIDE SEQUENCE</scope>
    <source>
        <strain evidence="6">CCAP1064/1</strain>
    </source>
</reference>
<evidence type="ECO:0000259" key="5">
    <source>
        <dbReference type="PROSITE" id="PS50011"/>
    </source>
</evidence>
<evidence type="ECO:0000256" key="3">
    <source>
        <dbReference type="SAM" id="Coils"/>
    </source>
</evidence>
<evidence type="ECO:0000256" key="2">
    <source>
        <dbReference type="ARBA" id="ARBA00022840"/>
    </source>
</evidence>
<dbReference type="GO" id="GO:0035556">
    <property type="term" value="P:intracellular signal transduction"/>
    <property type="evidence" value="ECO:0007669"/>
    <property type="project" value="TreeGrafter"/>
</dbReference>
<evidence type="ECO:0000313" key="6">
    <source>
        <dbReference type="EMBL" id="CAD8420863.1"/>
    </source>
</evidence>
<accession>A0A7S0CDV1</accession>
<dbReference type="PROSITE" id="PS00108">
    <property type="entry name" value="PROTEIN_KINASE_ST"/>
    <property type="match status" value="1"/>
</dbReference>
<dbReference type="PANTHER" id="PTHR24346">
    <property type="entry name" value="MAP/MICROTUBULE AFFINITY-REGULATING KINASE"/>
    <property type="match status" value="1"/>
</dbReference>
<evidence type="ECO:0000256" key="1">
    <source>
        <dbReference type="ARBA" id="ARBA00022741"/>
    </source>
</evidence>
<dbReference type="Gene3D" id="3.30.200.20">
    <property type="entry name" value="Phosphorylase Kinase, domain 1"/>
    <property type="match status" value="1"/>
</dbReference>
<proteinExistence type="predicted"/>
<dbReference type="InterPro" id="IPR000719">
    <property type="entry name" value="Prot_kinase_dom"/>
</dbReference>
<dbReference type="SUPFAM" id="SSF56112">
    <property type="entry name" value="Protein kinase-like (PK-like)"/>
    <property type="match status" value="1"/>
</dbReference>
<dbReference type="PANTHER" id="PTHR24346:SF77">
    <property type="entry name" value="SERINE THREONINE PROTEIN KINASE"/>
    <property type="match status" value="1"/>
</dbReference>
<dbReference type="GO" id="GO:0005524">
    <property type="term" value="F:ATP binding"/>
    <property type="evidence" value="ECO:0007669"/>
    <property type="project" value="UniProtKB-KW"/>
</dbReference>
<dbReference type="CDD" id="cd14008">
    <property type="entry name" value="STKc_LKB1_CaMKK"/>
    <property type="match status" value="1"/>
</dbReference>
<dbReference type="SMART" id="SM00220">
    <property type="entry name" value="S_TKc"/>
    <property type="match status" value="1"/>
</dbReference>
<dbReference type="AlphaFoldDB" id="A0A7S0CDV1"/>
<keyword evidence="1" id="KW-0547">Nucleotide-binding</keyword>
<protein>
    <recommendedName>
        <fullName evidence="5">Protein kinase domain-containing protein</fullName>
    </recommendedName>
</protein>
<dbReference type="Gene3D" id="1.10.510.10">
    <property type="entry name" value="Transferase(Phosphotransferase) domain 1"/>
    <property type="match status" value="1"/>
</dbReference>
<name>A0A7S0CDV1_9STRA</name>
<dbReference type="InterPro" id="IPR008271">
    <property type="entry name" value="Ser/Thr_kinase_AS"/>
</dbReference>
<dbReference type="GO" id="GO:0004674">
    <property type="term" value="F:protein serine/threonine kinase activity"/>
    <property type="evidence" value="ECO:0007669"/>
    <property type="project" value="TreeGrafter"/>
</dbReference>
<feature type="region of interest" description="Disordered" evidence="4">
    <location>
        <begin position="44"/>
        <end position="78"/>
    </location>
</feature>
<dbReference type="GO" id="GO:0005737">
    <property type="term" value="C:cytoplasm"/>
    <property type="evidence" value="ECO:0007669"/>
    <property type="project" value="TreeGrafter"/>
</dbReference>
<organism evidence="6">
    <name type="scientific">Proboscia inermis</name>
    <dbReference type="NCBI Taxonomy" id="420281"/>
    <lineage>
        <taxon>Eukaryota</taxon>
        <taxon>Sar</taxon>
        <taxon>Stramenopiles</taxon>
        <taxon>Ochrophyta</taxon>
        <taxon>Bacillariophyta</taxon>
        <taxon>Coscinodiscophyceae</taxon>
        <taxon>Rhizosoleniophycidae</taxon>
        <taxon>Rhizosoleniales</taxon>
        <taxon>Rhizosoleniaceae</taxon>
        <taxon>Proboscia</taxon>
    </lineage>
</organism>